<gene>
    <name evidence="1" type="ORF">WM40_04130</name>
</gene>
<keyword evidence="2" id="KW-1185">Reference proteome</keyword>
<dbReference type="STRING" id="28092.WM40_04130"/>
<evidence type="ECO:0000313" key="1">
    <source>
        <dbReference type="EMBL" id="KKB64623.1"/>
    </source>
</evidence>
<accession>A0A0F5K3H0</accession>
<sequence length="374" mass="41305">MANVRGAPRATTTCATDTRAPLTVPLLLWSSEHDDSPPRDTAPIPPLFWTYWHDASLPLVVQACLRSWRHHHPDKRITILHPDTLPDELPALPEGFRHWPPQVQSDWVRLAVLATHGGVWLDASTLMHAPLHFIDTLAARHRPDLIGYFNRERTQDAAFPMLENWFLAAPANSAFVRRWWAMFDGALHRDGTADMASLSNGTGLPTLLQGFSHAPAYFTCHAAAQRVMRDGIAEGNTDRFGRHDGATAAENQAACLFRTHHSDHGRGIASTDAAVLPYRLALMPAELDAFYETHSRGWEPDRVCSWLCDAPGGPAAAICMAPDAPDRAPVALFAARWSTSARLTKLIGLLWRPLEARLQRGDVHPASIIGCLLP</sequence>
<dbReference type="PATRIC" id="fig|28092.6.peg.975"/>
<dbReference type="InterPro" id="IPR029044">
    <property type="entry name" value="Nucleotide-diphossugar_trans"/>
</dbReference>
<organism evidence="1 2">
    <name type="scientific">Robbsia andropogonis</name>
    <dbReference type="NCBI Taxonomy" id="28092"/>
    <lineage>
        <taxon>Bacteria</taxon>
        <taxon>Pseudomonadati</taxon>
        <taxon>Pseudomonadota</taxon>
        <taxon>Betaproteobacteria</taxon>
        <taxon>Burkholderiales</taxon>
        <taxon>Burkholderiaceae</taxon>
        <taxon>Robbsia</taxon>
    </lineage>
</organism>
<dbReference type="SUPFAM" id="SSF53448">
    <property type="entry name" value="Nucleotide-diphospho-sugar transferases"/>
    <property type="match status" value="1"/>
</dbReference>
<dbReference type="AlphaFoldDB" id="A0A0F5K3H0"/>
<dbReference type="Gene3D" id="3.90.550.20">
    <property type="match status" value="1"/>
</dbReference>
<name>A0A0F5K3H0_9BURK</name>
<dbReference type="OrthoDB" id="9802881at2"/>
<dbReference type="EMBL" id="LAQU01000003">
    <property type="protein sequence ID" value="KKB64623.1"/>
    <property type="molecule type" value="Genomic_DNA"/>
</dbReference>
<dbReference type="Proteomes" id="UP000033618">
    <property type="component" value="Unassembled WGS sequence"/>
</dbReference>
<proteinExistence type="predicted"/>
<dbReference type="Pfam" id="PF05704">
    <property type="entry name" value="Caps_synth"/>
    <property type="match status" value="1"/>
</dbReference>
<dbReference type="PANTHER" id="PTHR32385:SF15">
    <property type="entry name" value="INOSITOL PHOSPHOCERAMIDE MANNOSYLTRANSFERASE 1"/>
    <property type="match status" value="1"/>
</dbReference>
<protein>
    <recommendedName>
        <fullName evidence="3">Capsular biosynthesis protein</fullName>
    </recommendedName>
</protein>
<dbReference type="GO" id="GO:0051999">
    <property type="term" value="P:mannosyl-inositol phosphorylceramide biosynthetic process"/>
    <property type="evidence" value="ECO:0007669"/>
    <property type="project" value="TreeGrafter"/>
</dbReference>
<reference evidence="1 2" key="1">
    <citation type="submission" date="2015-03" db="EMBL/GenBank/DDBJ databases">
        <title>Draft Genome Sequence of Burkholderia andropogonis type strain ICMP2807, isolated from Sorghum bicolor.</title>
        <authorList>
            <person name="Lopes-Santos L."/>
            <person name="Castro D.B."/>
            <person name="Ottoboni L.M."/>
            <person name="Park D."/>
            <person name="Weirc B.S."/>
            <person name="Destefano S.A."/>
        </authorList>
    </citation>
    <scope>NUCLEOTIDE SEQUENCE [LARGE SCALE GENOMIC DNA]</scope>
    <source>
        <strain evidence="1 2">ICMP2807</strain>
    </source>
</reference>
<dbReference type="InterPro" id="IPR008441">
    <property type="entry name" value="AfumC-like_glycosyl_Trfase"/>
</dbReference>
<dbReference type="RefSeq" id="WP_024903463.1">
    <property type="nucleotide sequence ID" value="NZ_CADFGU010000005.1"/>
</dbReference>
<dbReference type="InterPro" id="IPR051706">
    <property type="entry name" value="Glycosyltransferase_domain"/>
</dbReference>
<dbReference type="GO" id="GO:0016020">
    <property type="term" value="C:membrane"/>
    <property type="evidence" value="ECO:0007669"/>
    <property type="project" value="GOC"/>
</dbReference>
<comment type="caution">
    <text evidence="1">The sequence shown here is derived from an EMBL/GenBank/DDBJ whole genome shotgun (WGS) entry which is preliminary data.</text>
</comment>
<dbReference type="PANTHER" id="PTHR32385">
    <property type="entry name" value="MANNOSYL PHOSPHORYLINOSITOL CERAMIDE SYNTHASE"/>
    <property type="match status" value="1"/>
</dbReference>
<evidence type="ECO:0008006" key="3">
    <source>
        <dbReference type="Google" id="ProtNLM"/>
    </source>
</evidence>
<evidence type="ECO:0000313" key="2">
    <source>
        <dbReference type="Proteomes" id="UP000033618"/>
    </source>
</evidence>
<dbReference type="GO" id="GO:0000030">
    <property type="term" value="F:mannosyltransferase activity"/>
    <property type="evidence" value="ECO:0007669"/>
    <property type="project" value="TreeGrafter"/>
</dbReference>